<dbReference type="Pfam" id="PF10536">
    <property type="entry name" value="PMD"/>
    <property type="match status" value="1"/>
</dbReference>
<evidence type="ECO:0000256" key="1">
    <source>
        <dbReference type="SAM" id="MobiDB-lite"/>
    </source>
</evidence>
<evidence type="ECO:0000313" key="4">
    <source>
        <dbReference type="Proteomes" id="UP001168877"/>
    </source>
</evidence>
<reference evidence="3" key="1">
    <citation type="journal article" date="2022" name="Plant J.">
        <title>Strategies of tolerance reflected in two North American maple genomes.</title>
        <authorList>
            <person name="McEvoy S.L."/>
            <person name="Sezen U.U."/>
            <person name="Trouern-Trend A."/>
            <person name="McMahon S.M."/>
            <person name="Schaberg P.G."/>
            <person name="Yang J."/>
            <person name="Wegrzyn J.L."/>
            <person name="Swenson N.G."/>
        </authorList>
    </citation>
    <scope>NUCLEOTIDE SEQUENCE</scope>
    <source>
        <strain evidence="3">NS2018</strain>
    </source>
</reference>
<reference evidence="3" key="2">
    <citation type="submission" date="2023-06" db="EMBL/GenBank/DDBJ databases">
        <authorList>
            <person name="Swenson N.G."/>
            <person name="Wegrzyn J.L."/>
            <person name="Mcevoy S.L."/>
        </authorList>
    </citation>
    <scope>NUCLEOTIDE SEQUENCE</scope>
    <source>
        <strain evidence="3">NS2018</strain>
        <tissue evidence="3">Leaf</tissue>
    </source>
</reference>
<dbReference type="EMBL" id="JAUESC010000003">
    <property type="protein sequence ID" value="KAK0601825.1"/>
    <property type="molecule type" value="Genomic_DNA"/>
</dbReference>
<organism evidence="3 4">
    <name type="scientific">Acer saccharum</name>
    <name type="common">Sugar maple</name>
    <dbReference type="NCBI Taxonomy" id="4024"/>
    <lineage>
        <taxon>Eukaryota</taxon>
        <taxon>Viridiplantae</taxon>
        <taxon>Streptophyta</taxon>
        <taxon>Embryophyta</taxon>
        <taxon>Tracheophyta</taxon>
        <taxon>Spermatophyta</taxon>
        <taxon>Magnoliopsida</taxon>
        <taxon>eudicotyledons</taxon>
        <taxon>Gunneridae</taxon>
        <taxon>Pentapetalae</taxon>
        <taxon>rosids</taxon>
        <taxon>malvids</taxon>
        <taxon>Sapindales</taxon>
        <taxon>Sapindaceae</taxon>
        <taxon>Hippocastanoideae</taxon>
        <taxon>Acereae</taxon>
        <taxon>Acer</taxon>
    </lineage>
</organism>
<dbReference type="Proteomes" id="UP001168877">
    <property type="component" value="Unassembled WGS sequence"/>
</dbReference>
<dbReference type="AlphaFoldDB" id="A0AA39W314"/>
<sequence length="496" mass="56058">MCFSLFPIAVHLARGTKITLAPTILAKIYRDLSLLKEKIVAVTKFDKSEVGDNGLALTICSPFQLVQIWAWERFIELRPKPNLIKIGETRFARWHKMMMIVDNVRKVLDSARENLDWRPYTKALRNWNLPEFYVEKEMWLSPVDSGLSEEFESFTRCWMIAELVGLDCVEQYLPHRVAMEFGIDQDLPACVARANETASIAWSKYIKSIGCANLYVPSQLFEADVTTCYSEWWKQSVSRLQCARKGVLRPKRTFIVFKISHKKTSKRVKGFHVTSSKIQSKKLDGIKKGDCASSSHPSFALKSSEKLLESSKWRKKDIDATVTLYSPQKQAKKSVEISKEKEKVCDVFASAGLPLEKLPPSQIVQKKLDLVEAEETSEEDGMTIAELLRSRKRRNAVGSGQLGDGESLALIENVTLNATVETGLDTAKKDADATETGSPSHDMERFQGCERDGNQYAAEMQELQLEDRVSELERIFVELKAKRCGCKQPVSPSATK</sequence>
<name>A0AA39W314_ACESA</name>
<dbReference type="InterPro" id="IPR019557">
    <property type="entry name" value="AminoTfrase-like_pln_mobile"/>
</dbReference>
<dbReference type="PANTHER" id="PTHR46033">
    <property type="entry name" value="PROTEIN MAIN-LIKE 2"/>
    <property type="match status" value="1"/>
</dbReference>
<dbReference type="GO" id="GO:0010073">
    <property type="term" value="P:meristem maintenance"/>
    <property type="evidence" value="ECO:0007669"/>
    <property type="project" value="InterPro"/>
</dbReference>
<gene>
    <name evidence="3" type="ORF">LWI29_027754</name>
</gene>
<evidence type="ECO:0000313" key="3">
    <source>
        <dbReference type="EMBL" id="KAK0601825.1"/>
    </source>
</evidence>
<protein>
    <recommendedName>
        <fullName evidence="2">Aminotransferase-like plant mobile domain-containing protein</fullName>
    </recommendedName>
</protein>
<accession>A0AA39W314</accession>
<keyword evidence="4" id="KW-1185">Reference proteome</keyword>
<dbReference type="PANTHER" id="PTHR46033:SF67">
    <property type="entry name" value="AMINOTRANSFERASE-LIKE, PLANT MOBILE DOMAIN FAMILY PROTEIN"/>
    <property type="match status" value="1"/>
</dbReference>
<comment type="caution">
    <text evidence="3">The sequence shown here is derived from an EMBL/GenBank/DDBJ whole genome shotgun (WGS) entry which is preliminary data.</text>
</comment>
<proteinExistence type="predicted"/>
<feature type="compositionally biased region" description="Basic and acidic residues" evidence="1">
    <location>
        <begin position="441"/>
        <end position="453"/>
    </location>
</feature>
<evidence type="ECO:0000259" key="2">
    <source>
        <dbReference type="Pfam" id="PF10536"/>
    </source>
</evidence>
<dbReference type="InterPro" id="IPR044824">
    <property type="entry name" value="MAIN-like"/>
</dbReference>
<feature type="region of interest" description="Disordered" evidence="1">
    <location>
        <begin position="427"/>
        <end position="454"/>
    </location>
</feature>
<feature type="domain" description="Aminotransferase-like plant mobile" evidence="2">
    <location>
        <begin position="5"/>
        <end position="234"/>
    </location>
</feature>